<comment type="subcellular location">
    <subcellularLocation>
        <location evidence="1">Membrane</location>
        <topology evidence="1">Multi-pass membrane protein</topology>
    </subcellularLocation>
</comment>
<dbReference type="AlphaFoldDB" id="A0A178MFR1"/>
<dbReference type="InterPro" id="IPR002293">
    <property type="entry name" value="AA/rel_permease1"/>
</dbReference>
<evidence type="ECO:0000256" key="2">
    <source>
        <dbReference type="ARBA" id="ARBA00022692"/>
    </source>
</evidence>
<keyword evidence="3 5" id="KW-1133">Transmembrane helix</keyword>
<feature type="transmembrane region" description="Helical" evidence="5">
    <location>
        <begin position="381"/>
        <end position="401"/>
    </location>
</feature>
<feature type="transmembrane region" description="Helical" evidence="5">
    <location>
        <begin position="355"/>
        <end position="375"/>
    </location>
</feature>
<comment type="caution">
    <text evidence="6">The sequence shown here is derived from an EMBL/GenBank/DDBJ whole genome shotgun (WGS) entry which is preliminary data.</text>
</comment>
<evidence type="ECO:0000256" key="1">
    <source>
        <dbReference type="ARBA" id="ARBA00004141"/>
    </source>
</evidence>
<reference evidence="6 7" key="1">
    <citation type="submission" date="2016-04" db="EMBL/GenBank/DDBJ databases">
        <title>Chloroflexus islandicus sp. nov., a thermophilic filamentous anoxygenic phototrophic bacterium from geyser Strokkur (Iceland).</title>
        <authorList>
            <person name="Gaisin V.A."/>
            <person name="Kalashnikov A.M."/>
            <person name="Sukhacheva M.V."/>
            <person name="Grouzdev D.S."/>
            <person name="Ivanov T.M."/>
            <person name="Kuznetsov B."/>
            <person name="Gorlenko V.M."/>
        </authorList>
    </citation>
    <scope>NUCLEOTIDE SEQUENCE [LARGE SCALE GENOMIC DNA]</scope>
    <source>
        <strain evidence="7">isl-2</strain>
    </source>
</reference>
<gene>
    <name evidence="6" type="ORF">A6A03_10025</name>
</gene>
<evidence type="ECO:0000256" key="3">
    <source>
        <dbReference type="ARBA" id="ARBA00022989"/>
    </source>
</evidence>
<dbReference type="Pfam" id="PF13520">
    <property type="entry name" value="AA_permease_2"/>
    <property type="match status" value="1"/>
</dbReference>
<protein>
    <submittedName>
        <fullName evidence="6">Amino acid permease</fullName>
    </submittedName>
</protein>
<sequence length="616" mass="67156">MFAQIKRILVGRPIATEHQHHERLSKTTALAVFSSDALSSVSYATEAILTILILGGSAALGLSLPIAAAIAMLLLIVGFSYRQTIKAYPQGGGGYIVTRDNLGDLPGLVAAGALLIDYVLTVAVSISAGVAAITSLATNWGFPSLRDHAVEIALVCILIVTITNLRGAKESGVIFSIPTYAFITGILSMIVVGIGHDLVFGAEPVTHSIDPDIPLTGEALSLWLILRAFAAGCTALTGIEAISDGVQAFKPPEARNAAITLTWMISLLVTMFLGITWLAYTHQAVPNEFTHETIVSQIARTIFGVGPVYVFIQVATALILVLAANTAFADFPRLASFLSRDRFLPRQFASRGDRLVFSNGILVLGMFSALLVVIFRANEIAMLPLYAVGVFTSFTLSQSGMVRRHLRLRQPGWLHSVMINGFGAILTAIVLVILMVTKFVHGAWMVITAIPILVLMFRAINLHYRRVAEQLSLSGAILPPELRRHTAIVLVSGIHRGVLPALQYARSIAPDNVTAVYVDLDPDATEKLRARWRDWGCDIPLVVLESPFRSLINPIVRYIEEVETRYGDDVITVILPEFVPARWWEHLLHNQTGLLIKTTLRLRGNVVTSVPYRLER</sequence>
<dbReference type="PANTHER" id="PTHR47704">
    <property type="entry name" value="POTASSIUM TRANSPORTER KIMA"/>
    <property type="match status" value="1"/>
</dbReference>
<keyword evidence="7" id="KW-1185">Reference proteome</keyword>
<dbReference type="GO" id="GO:0022857">
    <property type="term" value="F:transmembrane transporter activity"/>
    <property type="evidence" value="ECO:0007669"/>
    <property type="project" value="InterPro"/>
</dbReference>
<feature type="transmembrane region" description="Helical" evidence="5">
    <location>
        <begin position="47"/>
        <end position="77"/>
    </location>
</feature>
<dbReference type="STRING" id="1707952.A6A03_10025"/>
<dbReference type="Proteomes" id="UP000078287">
    <property type="component" value="Unassembled WGS sequence"/>
</dbReference>
<feature type="transmembrane region" description="Helical" evidence="5">
    <location>
        <begin position="220"/>
        <end position="239"/>
    </location>
</feature>
<evidence type="ECO:0000256" key="4">
    <source>
        <dbReference type="ARBA" id="ARBA00023136"/>
    </source>
</evidence>
<evidence type="ECO:0000313" key="7">
    <source>
        <dbReference type="Proteomes" id="UP000078287"/>
    </source>
</evidence>
<name>A0A178MFR1_9CHLR</name>
<dbReference type="RefSeq" id="WP_066783698.1">
    <property type="nucleotide sequence ID" value="NZ_LWQS01000036.1"/>
</dbReference>
<organism evidence="6 7">
    <name type="scientific">Chloroflexus islandicus</name>
    <dbReference type="NCBI Taxonomy" id="1707952"/>
    <lineage>
        <taxon>Bacteria</taxon>
        <taxon>Bacillati</taxon>
        <taxon>Chloroflexota</taxon>
        <taxon>Chloroflexia</taxon>
        <taxon>Chloroflexales</taxon>
        <taxon>Chloroflexineae</taxon>
        <taxon>Chloroflexaceae</taxon>
        <taxon>Chloroflexus</taxon>
    </lineage>
</organism>
<keyword evidence="2 5" id="KW-0812">Transmembrane</keyword>
<evidence type="ECO:0000313" key="6">
    <source>
        <dbReference type="EMBL" id="OAN47579.1"/>
    </source>
</evidence>
<keyword evidence="4 5" id="KW-0472">Membrane</keyword>
<dbReference type="InterPro" id="IPR053153">
    <property type="entry name" value="APC_K+_Transporter"/>
</dbReference>
<dbReference type="EMBL" id="LWQS01000036">
    <property type="protein sequence ID" value="OAN47579.1"/>
    <property type="molecule type" value="Genomic_DNA"/>
</dbReference>
<feature type="transmembrane region" description="Helical" evidence="5">
    <location>
        <begin position="180"/>
        <end position="200"/>
    </location>
</feature>
<dbReference type="PANTHER" id="PTHR47704:SF1">
    <property type="entry name" value="POTASSIUM TRANSPORTER KIMA"/>
    <property type="match status" value="1"/>
</dbReference>
<feature type="transmembrane region" description="Helical" evidence="5">
    <location>
        <begin position="149"/>
        <end position="168"/>
    </location>
</feature>
<feature type="transmembrane region" description="Helical" evidence="5">
    <location>
        <begin position="442"/>
        <end position="460"/>
    </location>
</feature>
<feature type="transmembrane region" description="Helical" evidence="5">
    <location>
        <begin position="108"/>
        <end position="137"/>
    </location>
</feature>
<dbReference type="Gene3D" id="1.20.1740.10">
    <property type="entry name" value="Amino acid/polyamine transporter I"/>
    <property type="match status" value="1"/>
</dbReference>
<feature type="transmembrane region" description="Helical" evidence="5">
    <location>
        <begin position="413"/>
        <end position="436"/>
    </location>
</feature>
<dbReference type="OrthoDB" id="9759676at2"/>
<dbReference type="GO" id="GO:0016020">
    <property type="term" value="C:membrane"/>
    <property type="evidence" value="ECO:0007669"/>
    <property type="project" value="UniProtKB-SubCell"/>
</dbReference>
<evidence type="ECO:0000256" key="5">
    <source>
        <dbReference type="SAM" id="Phobius"/>
    </source>
</evidence>
<proteinExistence type="predicted"/>
<feature type="transmembrane region" description="Helical" evidence="5">
    <location>
        <begin position="260"/>
        <end position="280"/>
    </location>
</feature>
<feature type="transmembrane region" description="Helical" evidence="5">
    <location>
        <begin position="310"/>
        <end position="334"/>
    </location>
</feature>
<accession>A0A178MFR1</accession>